<dbReference type="Pfam" id="PF11326">
    <property type="entry name" value="PANTS-like"/>
    <property type="match status" value="1"/>
</dbReference>
<dbReference type="Proteomes" id="UP000250235">
    <property type="component" value="Unassembled WGS sequence"/>
</dbReference>
<keyword evidence="1" id="KW-0812">Transmembrane</keyword>
<dbReference type="EMBL" id="KV004749">
    <property type="protein sequence ID" value="KZV35248.1"/>
    <property type="molecule type" value="Genomic_DNA"/>
</dbReference>
<proteinExistence type="predicted"/>
<dbReference type="InterPro" id="IPR021475">
    <property type="entry name" value="Pants/Emi1-like"/>
</dbReference>
<dbReference type="AlphaFoldDB" id="A0A2Z7BNS9"/>
<organism evidence="2 3">
    <name type="scientific">Dorcoceras hygrometricum</name>
    <dbReference type="NCBI Taxonomy" id="472368"/>
    <lineage>
        <taxon>Eukaryota</taxon>
        <taxon>Viridiplantae</taxon>
        <taxon>Streptophyta</taxon>
        <taxon>Embryophyta</taxon>
        <taxon>Tracheophyta</taxon>
        <taxon>Spermatophyta</taxon>
        <taxon>Magnoliopsida</taxon>
        <taxon>eudicotyledons</taxon>
        <taxon>Gunneridae</taxon>
        <taxon>Pentapetalae</taxon>
        <taxon>asterids</taxon>
        <taxon>lamiids</taxon>
        <taxon>Lamiales</taxon>
        <taxon>Gesneriaceae</taxon>
        <taxon>Didymocarpoideae</taxon>
        <taxon>Trichosporeae</taxon>
        <taxon>Loxocarpinae</taxon>
        <taxon>Dorcoceras</taxon>
    </lineage>
</organism>
<dbReference type="PANTHER" id="PTHR28052">
    <property type="entry name" value="UPF0545 PROTEIN C22ORF39"/>
    <property type="match status" value="1"/>
</dbReference>
<reference evidence="2 3" key="1">
    <citation type="journal article" date="2015" name="Proc. Natl. Acad. Sci. U.S.A.">
        <title>The resurrection genome of Boea hygrometrica: A blueprint for survival of dehydration.</title>
        <authorList>
            <person name="Xiao L."/>
            <person name="Yang G."/>
            <person name="Zhang L."/>
            <person name="Yang X."/>
            <person name="Zhao S."/>
            <person name="Ji Z."/>
            <person name="Zhou Q."/>
            <person name="Hu M."/>
            <person name="Wang Y."/>
            <person name="Chen M."/>
            <person name="Xu Y."/>
            <person name="Jin H."/>
            <person name="Xiao X."/>
            <person name="Hu G."/>
            <person name="Bao F."/>
            <person name="Hu Y."/>
            <person name="Wan P."/>
            <person name="Li L."/>
            <person name="Deng X."/>
            <person name="Kuang T."/>
            <person name="Xiang C."/>
            <person name="Zhu J.K."/>
            <person name="Oliver M.J."/>
            <person name="He Y."/>
        </authorList>
    </citation>
    <scope>NUCLEOTIDE SEQUENCE [LARGE SCALE GENOMIC DNA]</scope>
    <source>
        <strain evidence="3">cv. XS01</strain>
    </source>
</reference>
<dbReference type="OrthoDB" id="2017405at2759"/>
<protein>
    <submittedName>
        <fullName evidence="2">Uncharacterized protein</fullName>
    </submittedName>
</protein>
<accession>A0A2Z7BNS9</accession>
<dbReference type="PANTHER" id="PTHR28052:SF1">
    <property type="entry name" value="UPF0545 PROTEIN C22ORF39"/>
    <property type="match status" value="1"/>
</dbReference>
<gene>
    <name evidence="2" type="ORF">F511_42748</name>
</gene>
<keyword evidence="1" id="KW-0472">Membrane</keyword>
<name>A0A2Z7BNS9_9LAMI</name>
<keyword evidence="3" id="KW-1185">Reference proteome</keyword>
<evidence type="ECO:0000313" key="3">
    <source>
        <dbReference type="Proteomes" id="UP000250235"/>
    </source>
</evidence>
<evidence type="ECO:0000313" key="2">
    <source>
        <dbReference type="EMBL" id="KZV35248.1"/>
    </source>
</evidence>
<keyword evidence="1" id="KW-1133">Transmembrane helix</keyword>
<feature type="transmembrane region" description="Helical" evidence="1">
    <location>
        <begin position="23"/>
        <end position="46"/>
    </location>
</feature>
<evidence type="ECO:0000256" key="1">
    <source>
        <dbReference type="SAM" id="Phobius"/>
    </source>
</evidence>
<sequence length="112" mass="12745">MSLSKEESAAQRPRLSCLKRFDALWFCYCTSANLPYGVILGLMKFVSMTAPVHQMQQYYRLGVLDNCSAKWADLFDCLSLKTKTSSQIEVCGVSNLIAKCKPEYIIYESQLR</sequence>